<evidence type="ECO:0000256" key="3">
    <source>
        <dbReference type="ARBA" id="ARBA00022670"/>
    </source>
</evidence>
<protein>
    <submittedName>
        <fullName evidence="11">Insulinase family protein</fullName>
    </submittedName>
</protein>
<dbReference type="GO" id="GO:0004222">
    <property type="term" value="F:metalloendopeptidase activity"/>
    <property type="evidence" value="ECO:0007669"/>
    <property type="project" value="InterPro"/>
</dbReference>
<keyword evidence="7" id="KW-0482">Metalloprotease</keyword>
<keyword evidence="6" id="KW-0862">Zinc</keyword>
<dbReference type="SUPFAM" id="SSF63411">
    <property type="entry name" value="LuxS/MPP-like metallohydrolase"/>
    <property type="match status" value="4"/>
</dbReference>
<keyword evidence="3" id="KW-0645">Protease</keyword>
<feature type="domain" description="Peptidase M16 N-terminal" evidence="9">
    <location>
        <begin position="47"/>
        <end position="94"/>
    </location>
</feature>
<comment type="caution">
    <text evidence="11">The sequence shown here is derived from an EMBL/GenBank/DDBJ whole genome shotgun (WGS) entry which is preliminary data.</text>
</comment>
<feature type="domain" description="Peptidase M16 C-terminal" evidence="10">
    <location>
        <begin position="713"/>
        <end position="868"/>
    </location>
</feature>
<accession>A0A4Z1A196</accession>
<dbReference type="PANTHER" id="PTHR43690:SF17">
    <property type="entry name" value="PROTEIN YHJJ"/>
    <property type="match status" value="1"/>
</dbReference>
<reference evidence="11" key="1">
    <citation type="journal article" date="2019" name="PLoS Negl. Trop. Dis.">
        <title>Revisiting the worldwide diversity of Leptospira species in the environment.</title>
        <authorList>
            <person name="Vincent A.T."/>
            <person name="Schiettekatte O."/>
            <person name="Bourhy P."/>
            <person name="Veyrier F.J."/>
            <person name="Picardeau M."/>
        </authorList>
    </citation>
    <scope>NUCLEOTIDE SEQUENCE [LARGE SCALE GENOMIC DNA]</scope>
    <source>
        <strain evidence="11">201702451</strain>
    </source>
</reference>
<evidence type="ECO:0000256" key="7">
    <source>
        <dbReference type="ARBA" id="ARBA00023049"/>
    </source>
</evidence>
<dbReference type="Pfam" id="PF05193">
    <property type="entry name" value="Peptidase_M16_C"/>
    <property type="match status" value="2"/>
</dbReference>
<evidence type="ECO:0000256" key="8">
    <source>
        <dbReference type="RuleBase" id="RU004447"/>
    </source>
</evidence>
<keyword evidence="12" id="KW-1185">Reference proteome</keyword>
<name>A0A4Z1A196_9LEPT</name>
<dbReference type="InterPro" id="IPR011765">
    <property type="entry name" value="Pept_M16_N"/>
</dbReference>
<proteinExistence type="inferred from homology"/>
<keyword evidence="5" id="KW-0378">Hydrolase</keyword>
<gene>
    <name evidence="11" type="ORF">EHQ62_04565</name>
</gene>
<feature type="domain" description="Peptidase M16 C-terminal" evidence="10">
    <location>
        <begin position="250"/>
        <end position="421"/>
    </location>
</feature>
<organism evidence="11 12">
    <name type="scientific">Leptospira jelokensis</name>
    <dbReference type="NCBI Taxonomy" id="2484931"/>
    <lineage>
        <taxon>Bacteria</taxon>
        <taxon>Pseudomonadati</taxon>
        <taxon>Spirochaetota</taxon>
        <taxon>Spirochaetia</taxon>
        <taxon>Leptospirales</taxon>
        <taxon>Leptospiraceae</taxon>
        <taxon>Leptospira</taxon>
    </lineage>
</organism>
<dbReference type="AlphaFoldDB" id="A0A4Z1A196"/>
<dbReference type="GO" id="GO:0006508">
    <property type="term" value="P:proteolysis"/>
    <property type="evidence" value="ECO:0007669"/>
    <property type="project" value="UniProtKB-KW"/>
</dbReference>
<sequence>MISRFSKFRLFILPLSVLQLHCNSLVSLFSEPFPVEEYHLENGLSVYLSVNPKQPVVQTSILINAGSADDPEDATGLAHYLEHLMFKGTSKIGTSDFSKEKPYLEQIESLYETYRQTKEKGKRKQIYEQIDKLSFEASQFVIPNEFSRLQSKMGITDSNAFTSNDRTFYVATVPANQIKNFIQLEWERFRDPVFRTFHTELESVFEERNLRVMDFRSNLFKQYHEIMFPNHPYGVKTPIGKDEDLKNPSLKKIHQFFQENYAPSKMAICMSGNLNPKEVMDEIKITFGSMPSKETKSKLQIPEHKPQESKNTIWVPSKKKIYLFGIKLPKTSPKLLSELNILSLLLSNGHNGLLDESLYYSQKVSSVSTTITEWKDYLILNIWIEPSKIKSLDETKLEILAAFKKIETKDFTDEQVQSIQKNEKLNHIKYKDHNGFRIHEMSEMFLSNWNYQDLQKKFESLNQITKDDLSEFVKTYVNNNIVSIETKQGKENYAFIDKPLISKLEFSKEEESKFKREFSTEPSHSLSPSFADFEQIVSKTYPNGNQFIYQKNKENSLFKFKMIIEKGAWISPYLDISIDYWKHLGTDLYTANALSTKFYLLGSSLSILTNGETLEITMEGEDEQFLSSFRLLEHSIKSVNSSKEVWENVVSDYIVRLENHKEDEFSLDLALHQYALYGKNNLRYFYATPKDLKSFKSSEAVNLLGDLLKYKAKITYYGNMNFDTLENSIFNEYLHKIKPIDPTNLSKKKFRPNKETTFYVLNRKRPHAELNYFATIDIKDKNTFPYIGLFNALYDGLASPYFMAMREQTGNAYAANLFLDFPDSHTDPILWMASLSCQVDKLQSCLSDSKESLRLESISEKRFEEAKLSMINAANTISKSDKYLIDEYIRSQRLNIKEDLDRLVFESIQNKNWKDFLNFTKNISASGVFQISLIGDSKKINRQMMKSFGKVEEVNAETIIGY</sequence>
<dbReference type="PROSITE" id="PS00143">
    <property type="entry name" value="INSULINASE"/>
    <property type="match status" value="1"/>
</dbReference>
<evidence type="ECO:0000259" key="10">
    <source>
        <dbReference type="Pfam" id="PF05193"/>
    </source>
</evidence>
<dbReference type="InterPro" id="IPR007863">
    <property type="entry name" value="Peptidase_M16_C"/>
</dbReference>
<comment type="cofactor">
    <cofactor evidence="1">
        <name>Zn(2+)</name>
        <dbReference type="ChEBI" id="CHEBI:29105"/>
    </cofactor>
</comment>
<evidence type="ECO:0000259" key="9">
    <source>
        <dbReference type="Pfam" id="PF00675"/>
    </source>
</evidence>
<dbReference type="Proteomes" id="UP000297567">
    <property type="component" value="Unassembled WGS sequence"/>
</dbReference>
<dbReference type="InterPro" id="IPR011249">
    <property type="entry name" value="Metalloenz_LuxS/M16"/>
</dbReference>
<evidence type="ECO:0000256" key="6">
    <source>
        <dbReference type="ARBA" id="ARBA00022833"/>
    </source>
</evidence>
<evidence type="ECO:0000256" key="2">
    <source>
        <dbReference type="ARBA" id="ARBA00007261"/>
    </source>
</evidence>
<comment type="similarity">
    <text evidence="2 8">Belongs to the peptidase M16 family.</text>
</comment>
<evidence type="ECO:0000256" key="4">
    <source>
        <dbReference type="ARBA" id="ARBA00022723"/>
    </source>
</evidence>
<feature type="domain" description="Peptidase M16 N-terminal" evidence="9">
    <location>
        <begin position="131"/>
        <end position="234"/>
    </location>
</feature>
<dbReference type="GO" id="GO:0046872">
    <property type="term" value="F:metal ion binding"/>
    <property type="evidence" value="ECO:0007669"/>
    <property type="project" value="UniProtKB-KW"/>
</dbReference>
<dbReference type="PANTHER" id="PTHR43690">
    <property type="entry name" value="NARDILYSIN"/>
    <property type="match status" value="1"/>
</dbReference>
<evidence type="ECO:0000256" key="1">
    <source>
        <dbReference type="ARBA" id="ARBA00001947"/>
    </source>
</evidence>
<evidence type="ECO:0000313" key="11">
    <source>
        <dbReference type="EMBL" id="TGL72116.1"/>
    </source>
</evidence>
<dbReference type="RefSeq" id="WP_135641048.1">
    <property type="nucleotide sequence ID" value="NZ_RQGH01000011.1"/>
</dbReference>
<dbReference type="Pfam" id="PF00675">
    <property type="entry name" value="Peptidase_M16"/>
    <property type="match status" value="2"/>
</dbReference>
<dbReference type="InterPro" id="IPR050626">
    <property type="entry name" value="Peptidase_M16"/>
</dbReference>
<evidence type="ECO:0000313" key="12">
    <source>
        <dbReference type="Proteomes" id="UP000297567"/>
    </source>
</evidence>
<dbReference type="Gene3D" id="3.30.830.10">
    <property type="entry name" value="Metalloenzyme, LuxS/M16 peptidase-like"/>
    <property type="match status" value="4"/>
</dbReference>
<dbReference type="EMBL" id="RQGH01000011">
    <property type="protein sequence ID" value="TGL72116.1"/>
    <property type="molecule type" value="Genomic_DNA"/>
</dbReference>
<dbReference type="InterPro" id="IPR001431">
    <property type="entry name" value="Pept_M16_Zn_BS"/>
</dbReference>
<keyword evidence="4" id="KW-0479">Metal-binding</keyword>
<evidence type="ECO:0000256" key="5">
    <source>
        <dbReference type="ARBA" id="ARBA00022801"/>
    </source>
</evidence>